<protein>
    <submittedName>
        <fullName evidence="3">Helix-turn-helix domain protein</fullName>
    </submittedName>
</protein>
<dbReference type="InterPro" id="IPR036388">
    <property type="entry name" value="WH-like_DNA-bd_sf"/>
</dbReference>
<evidence type="ECO:0000256" key="1">
    <source>
        <dbReference type="ARBA" id="ARBA00022723"/>
    </source>
</evidence>
<reference evidence="3 4" key="1">
    <citation type="submission" date="2019-02" db="EMBL/GenBank/DDBJ databases">
        <title>Deep-cultivation of Planctomycetes and their phenomic and genomic characterization uncovers novel biology.</title>
        <authorList>
            <person name="Wiegand S."/>
            <person name="Jogler M."/>
            <person name="Boedeker C."/>
            <person name="Pinto D."/>
            <person name="Vollmers J."/>
            <person name="Rivas-Marin E."/>
            <person name="Kohn T."/>
            <person name="Peeters S.H."/>
            <person name="Heuer A."/>
            <person name="Rast P."/>
            <person name="Oberbeckmann S."/>
            <person name="Bunk B."/>
            <person name="Jeske O."/>
            <person name="Meyerdierks A."/>
            <person name="Storesund J.E."/>
            <person name="Kallscheuer N."/>
            <person name="Luecker S."/>
            <person name="Lage O.M."/>
            <person name="Pohl T."/>
            <person name="Merkel B.J."/>
            <person name="Hornburger P."/>
            <person name="Mueller R.-W."/>
            <person name="Bruemmer F."/>
            <person name="Labrenz M."/>
            <person name="Spormann A.M."/>
            <person name="Op den Camp H."/>
            <person name="Overmann J."/>
            <person name="Amann R."/>
            <person name="Jetten M.S.M."/>
            <person name="Mascher T."/>
            <person name="Medema M.H."/>
            <person name="Devos D.P."/>
            <person name="Kaster A.-K."/>
            <person name="Ovreas L."/>
            <person name="Rohde M."/>
            <person name="Galperin M.Y."/>
            <person name="Jogler C."/>
        </authorList>
    </citation>
    <scope>NUCLEOTIDE SEQUENCE [LARGE SCALE GENOMIC DNA]</scope>
    <source>
        <strain evidence="3 4">Pla163</strain>
    </source>
</reference>
<gene>
    <name evidence="3" type="ORF">Pla163_35120</name>
</gene>
<dbReference type="PANTHER" id="PTHR34448">
    <property type="entry name" value="AMINOPEPTIDASE"/>
    <property type="match status" value="1"/>
</dbReference>
<evidence type="ECO:0000256" key="2">
    <source>
        <dbReference type="SAM" id="MobiDB-lite"/>
    </source>
</evidence>
<dbReference type="InterPro" id="IPR036390">
    <property type="entry name" value="WH_DNA-bd_sf"/>
</dbReference>
<accession>A0A518D4G3</accession>
<keyword evidence="4" id="KW-1185">Reference proteome</keyword>
<dbReference type="Pfam" id="PF12840">
    <property type="entry name" value="HTH_20"/>
    <property type="match status" value="1"/>
</dbReference>
<dbReference type="SUPFAM" id="SSF144052">
    <property type="entry name" value="Thermophilic metalloprotease-like"/>
    <property type="match status" value="1"/>
</dbReference>
<feature type="region of interest" description="Disordered" evidence="2">
    <location>
        <begin position="1"/>
        <end position="26"/>
    </location>
</feature>
<dbReference type="PANTHER" id="PTHR34448:SF1">
    <property type="entry name" value="BLL6088 PROTEIN"/>
    <property type="match status" value="1"/>
</dbReference>
<dbReference type="CDD" id="cd00090">
    <property type="entry name" value="HTH_ARSR"/>
    <property type="match status" value="1"/>
</dbReference>
<dbReference type="Gene3D" id="1.10.10.10">
    <property type="entry name" value="Winged helix-like DNA-binding domain superfamily/Winged helix DNA-binding domain"/>
    <property type="match status" value="1"/>
</dbReference>
<organism evidence="3 4">
    <name type="scientific">Rohdeia mirabilis</name>
    <dbReference type="NCBI Taxonomy" id="2528008"/>
    <lineage>
        <taxon>Bacteria</taxon>
        <taxon>Pseudomonadati</taxon>
        <taxon>Planctomycetota</taxon>
        <taxon>Planctomycetia</taxon>
        <taxon>Planctomycetia incertae sedis</taxon>
        <taxon>Rohdeia</taxon>
    </lineage>
</organism>
<dbReference type="InterPro" id="IPR052170">
    <property type="entry name" value="M29_Exopeptidase"/>
</dbReference>
<name>A0A518D4G3_9BACT</name>
<evidence type="ECO:0000313" key="4">
    <source>
        <dbReference type="Proteomes" id="UP000319342"/>
    </source>
</evidence>
<dbReference type="GO" id="GO:0006355">
    <property type="term" value="P:regulation of DNA-templated transcription"/>
    <property type="evidence" value="ECO:0007669"/>
    <property type="project" value="UniProtKB-ARBA"/>
</dbReference>
<dbReference type="AlphaFoldDB" id="A0A518D4G3"/>
<dbReference type="SUPFAM" id="SSF46785">
    <property type="entry name" value="Winged helix' DNA-binding domain"/>
    <property type="match status" value="1"/>
</dbReference>
<proteinExistence type="predicted"/>
<dbReference type="EMBL" id="CP036290">
    <property type="protein sequence ID" value="QDU86361.1"/>
    <property type="molecule type" value="Genomic_DNA"/>
</dbReference>
<keyword evidence="1" id="KW-0479">Metal-binding</keyword>
<evidence type="ECO:0000313" key="3">
    <source>
        <dbReference type="EMBL" id="QDU86361.1"/>
    </source>
</evidence>
<dbReference type="GO" id="GO:0046872">
    <property type="term" value="F:metal ion binding"/>
    <property type="evidence" value="ECO:0007669"/>
    <property type="project" value="UniProtKB-KW"/>
</dbReference>
<sequence length="511" mass="56042">MGRVQISDTGLHLPHRRPMSPPPDPRDFDVLTTPEQIASLAHADRLAILGELVDAARTGSQVAERLGLPVPRAHYHLARLVKDGLVVEVGLESKRFVQERFYRAVARHHLVYPHHAGVDQETGNAVVRAFEEVFGAWRRRAMLDIDLGAIARRIAVDALRVRAGERVLIFGPPQVQKIADMLFVEIEALGGRPTLRPWSREYIFARLERMDDPRVRELPFMPDDETDALAGVVIVTSTQPSGAEPTPEQRKNLPHLLSAHTTWLRRLRELGVRQVELSVPVRGDVDKGELSVDEALALFWRALAAEPDLLERRVDAIVESLGSAQEIELRDSRGGQLRFAFDDRLLHRSIGRLSDEDLERGHVSEGFPAGSLLLVPLPGTANGSLHLAYTSFAGVHVRDVELRLEHGRIVGVEAPERAEFIRERLASAVGDASALAHVRFGVNPAGHALTGKASLDSILEGAVTLGFGSNESIGGSQSATLDLRFPSRDIEVRAGGAVLVPRPSDRPDSGD</sequence>
<dbReference type="Proteomes" id="UP000319342">
    <property type="component" value="Chromosome"/>
</dbReference>
<dbReference type="InterPro" id="IPR011991">
    <property type="entry name" value="ArsR-like_HTH"/>
</dbReference>